<evidence type="ECO:0000256" key="10">
    <source>
        <dbReference type="ARBA" id="ARBA00023059"/>
    </source>
</evidence>
<dbReference type="SUPFAM" id="SSF48264">
    <property type="entry name" value="Cytochrome P450"/>
    <property type="match status" value="1"/>
</dbReference>
<keyword evidence="16" id="KW-1185">Reference proteome</keyword>
<dbReference type="EMBL" id="JAHRHJ020000009">
    <property type="protein sequence ID" value="KAH9303111.1"/>
    <property type="molecule type" value="Genomic_DNA"/>
</dbReference>
<feature type="non-terminal residue" evidence="15">
    <location>
        <position position="1"/>
    </location>
</feature>
<dbReference type="FunFam" id="1.10.630.10:FF:000019">
    <property type="entry name" value="Cytochrome P450 family protein"/>
    <property type="match status" value="1"/>
</dbReference>
<comment type="similarity">
    <text evidence="4 13">Belongs to the cytochrome P450 family.</text>
</comment>
<comment type="cofactor">
    <cofactor evidence="1 12">
        <name>heme</name>
        <dbReference type="ChEBI" id="CHEBI:30413"/>
    </cofactor>
</comment>
<keyword evidence="9 13" id="KW-0503">Monooxygenase</keyword>
<evidence type="ECO:0000256" key="7">
    <source>
        <dbReference type="ARBA" id="ARBA00023002"/>
    </source>
</evidence>
<evidence type="ECO:0000256" key="1">
    <source>
        <dbReference type="ARBA" id="ARBA00001971"/>
    </source>
</evidence>
<feature type="transmembrane region" description="Helical" evidence="14">
    <location>
        <begin position="6"/>
        <end position="24"/>
    </location>
</feature>
<evidence type="ECO:0000313" key="16">
    <source>
        <dbReference type="Proteomes" id="UP000824469"/>
    </source>
</evidence>
<keyword evidence="14" id="KW-1133">Transmembrane helix</keyword>
<dbReference type="GO" id="GO:0020037">
    <property type="term" value="F:heme binding"/>
    <property type="evidence" value="ECO:0007669"/>
    <property type="project" value="InterPro"/>
</dbReference>
<keyword evidence="5 12" id="KW-0349">Heme</keyword>
<protein>
    <recommendedName>
        <fullName evidence="17">Flavone synthase II</fullName>
    </recommendedName>
</protein>
<evidence type="ECO:0000256" key="13">
    <source>
        <dbReference type="RuleBase" id="RU000461"/>
    </source>
</evidence>
<evidence type="ECO:0000256" key="5">
    <source>
        <dbReference type="ARBA" id="ARBA00022617"/>
    </source>
</evidence>
<dbReference type="GO" id="GO:0016020">
    <property type="term" value="C:membrane"/>
    <property type="evidence" value="ECO:0007669"/>
    <property type="project" value="UniProtKB-SubCell"/>
</dbReference>
<keyword evidence="14" id="KW-0812">Transmembrane</keyword>
<comment type="pathway">
    <text evidence="3">Alkaloid biosynthesis; taxol biosynthesis.</text>
</comment>
<dbReference type="InterPro" id="IPR001128">
    <property type="entry name" value="Cyt_P450"/>
</dbReference>
<keyword evidence="6 12" id="KW-0479">Metal-binding</keyword>
<evidence type="ECO:0000313" key="15">
    <source>
        <dbReference type="EMBL" id="KAH9303111.1"/>
    </source>
</evidence>
<evidence type="ECO:0000256" key="9">
    <source>
        <dbReference type="ARBA" id="ARBA00023033"/>
    </source>
</evidence>
<dbReference type="InterPro" id="IPR036396">
    <property type="entry name" value="Cyt_P450_sf"/>
</dbReference>
<proteinExistence type="inferred from homology"/>
<dbReference type="PANTHER" id="PTHR47943:SF8">
    <property type="entry name" value="CYTOCHROME P450"/>
    <property type="match status" value="1"/>
</dbReference>
<gene>
    <name evidence="15" type="ORF">KI387_014694</name>
</gene>
<dbReference type="InterPro" id="IPR002401">
    <property type="entry name" value="Cyt_P450_E_grp-I"/>
</dbReference>
<name>A0AA38CKL9_TAXCH</name>
<dbReference type="GO" id="GO:0005506">
    <property type="term" value="F:iron ion binding"/>
    <property type="evidence" value="ECO:0007669"/>
    <property type="project" value="InterPro"/>
</dbReference>
<evidence type="ECO:0000256" key="4">
    <source>
        <dbReference type="ARBA" id="ARBA00010617"/>
    </source>
</evidence>
<evidence type="ECO:0000256" key="2">
    <source>
        <dbReference type="ARBA" id="ARBA00004370"/>
    </source>
</evidence>
<dbReference type="GO" id="GO:0016705">
    <property type="term" value="F:oxidoreductase activity, acting on paired donors, with incorporation or reduction of molecular oxygen"/>
    <property type="evidence" value="ECO:0007669"/>
    <property type="project" value="InterPro"/>
</dbReference>
<dbReference type="PRINTS" id="PR00463">
    <property type="entry name" value="EP450I"/>
</dbReference>
<evidence type="ECO:0000256" key="11">
    <source>
        <dbReference type="ARBA" id="ARBA00023136"/>
    </source>
</evidence>
<dbReference type="InterPro" id="IPR017972">
    <property type="entry name" value="Cyt_P450_CS"/>
</dbReference>
<accession>A0AA38CKL9</accession>
<keyword evidence="8 12" id="KW-0408">Iron</keyword>
<evidence type="ECO:0000256" key="3">
    <source>
        <dbReference type="ARBA" id="ARBA00005122"/>
    </source>
</evidence>
<dbReference type="PRINTS" id="PR00385">
    <property type="entry name" value="P450"/>
</dbReference>
<evidence type="ECO:0000256" key="6">
    <source>
        <dbReference type="ARBA" id="ARBA00022723"/>
    </source>
</evidence>
<dbReference type="PANTHER" id="PTHR47943">
    <property type="entry name" value="CYTOCHROME P450 93A3-LIKE"/>
    <property type="match status" value="1"/>
</dbReference>
<evidence type="ECO:0000256" key="8">
    <source>
        <dbReference type="ARBA" id="ARBA00023004"/>
    </source>
</evidence>
<dbReference type="AlphaFoldDB" id="A0AA38CKL9"/>
<dbReference type="PROSITE" id="PS00086">
    <property type="entry name" value="CYTOCHROME_P450"/>
    <property type="match status" value="1"/>
</dbReference>
<dbReference type="Proteomes" id="UP000824469">
    <property type="component" value="Unassembled WGS sequence"/>
</dbReference>
<dbReference type="OMA" id="MRPKPYQ"/>
<keyword evidence="10" id="KW-0876">Taxol biosynthesis</keyword>
<comment type="caution">
    <text evidence="15">The sequence shown here is derived from an EMBL/GenBank/DDBJ whole genome shotgun (WGS) entry which is preliminary data.</text>
</comment>
<dbReference type="GO" id="GO:0004497">
    <property type="term" value="F:monooxygenase activity"/>
    <property type="evidence" value="ECO:0007669"/>
    <property type="project" value="UniProtKB-KW"/>
</dbReference>
<evidence type="ECO:0000256" key="12">
    <source>
        <dbReference type="PIRSR" id="PIRSR602401-1"/>
    </source>
</evidence>
<dbReference type="CDD" id="cd20655">
    <property type="entry name" value="CYP93"/>
    <property type="match status" value="1"/>
</dbReference>
<dbReference type="GO" id="GO:0042617">
    <property type="term" value="P:paclitaxel biosynthetic process"/>
    <property type="evidence" value="ECO:0007669"/>
    <property type="project" value="UniProtKB-KW"/>
</dbReference>
<keyword evidence="7 13" id="KW-0560">Oxidoreductase</keyword>
<dbReference type="Pfam" id="PF00067">
    <property type="entry name" value="p450"/>
    <property type="match status" value="1"/>
</dbReference>
<feature type="binding site" description="axial binding residue" evidence="12">
    <location>
        <position position="443"/>
    </location>
    <ligand>
        <name>heme</name>
        <dbReference type="ChEBI" id="CHEBI:30413"/>
    </ligand>
    <ligandPart>
        <name>Fe</name>
        <dbReference type="ChEBI" id="CHEBI:18248"/>
    </ligandPart>
</feature>
<keyword evidence="11 14" id="KW-0472">Membrane</keyword>
<dbReference type="Gene3D" id="1.10.630.10">
    <property type="entry name" value="Cytochrome P450"/>
    <property type="match status" value="1"/>
</dbReference>
<comment type="subcellular location">
    <subcellularLocation>
        <location evidence="2">Membrane</location>
    </subcellularLocation>
</comment>
<organism evidence="15 16">
    <name type="scientific">Taxus chinensis</name>
    <name type="common">Chinese yew</name>
    <name type="synonym">Taxus wallichiana var. chinensis</name>
    <dbReference type="NCBI Taxonomy" id="29808"/>
    <lineage>
        <taxon>Eukaryota</taxon>
        <taxon>Viridiplantae</taxon>
        <taxon>Streptophyta</taxon>
        <taxon>Embryophyta</taxon>
        <taxon>Tracheophyta</taxon>
        <taxon>Spermatophyta</taxon>
        <taxon>Pinopsida</taxon>
        <taxon>Pinidae</taxon>
        <taxon>Conifers II</taxon>
        <taxon>Cupressales</taxon>
        <taxon>Taxaceae</taxon>
        <taxon>Taxus</taxon>
    </lineage>
</organism>
<reference evidence="15 16" key="1">
    <citation type="journal article" date="2021" name="Nat. Plants">
        <title>The Taxus genome provides insights into paclitaxel biosynthesis.</title>
        <authorList>
            <person name="Xiong X."/>
            <person name="Gou J."/>
            <person name="Liao Q."/>
            <person name="Li Y."/>
            <person name="Zhou Q."/>
            <person name="Bi G."/>
            <person name="Li C."/>
            <person name="Du R."/>
            <person name="Wang X."/>
            <person name="Sun T."/>
            <person name="Guo L."/>
            <person name="Liang H."/>
            <person name="Lu P."/>
            <person name="Wu Y."/>
            <person name="Zhang Z."/>
            <person name="Ro D.K."/>
            <person name="Shang Y."/>
            <person name="Huang S."/>
            <person name="Yan J."/>
        </authorList>
    </citation>
    <scope>NUCLEOTIDE SEQUENCE [LARGE SCALE GENOMIC DNA]</scope>
    <source>
        <strain evidence="15">Ta-2019</strain>
    </source>
</reference>
<sequence length="496" mass="55515">MDHAIIVGLVSVFIVWIISIILFGRSKKSSLPPGPVGLPLIGHLHLLGTHPHQALQKLSIKYGPLMQIRLGSVLSVVVSSPHMAKEFLKTHEVKFASRPQSAAIKYMAYNCADFSFATYGPYWKFMKKICMMELLSGKQLDTFLPVRAQEMVLFMESILKNSVGGKVIDVGSELISMANNVISRMAMSTRCSGTDAEAVECRKLVKEVALLTGKFNLGDFIYVCKNLDLQGYEKQMKDVHRRFDSLMEKILEQHEAEREAKARSGGDEQPKDLIDILFSISNDDQAEIKLTRDNIKAFILDIFSAGTDTSAITTEWAFSELLKNPQIMKKAREEIDRVVGSERLVEESDIPNLIYVQAIVKETLRLHSPGPLTLRESTEDCIIEGYFIPANTRVFVNIWAIGRDPGYWDNPLEFLPERFVGTNIDVRGQHFHLLPFGSGRRGCPGTSLALFFVHTALAAMIQCFDWKVNGKDDIDMKEGFGLTIARATPLICEAIP</sequence>
<evidence type="ECO:0008006" key="17">
    <source>
        <dbReference type="Google" id="ProtNLM"/>
    </source>
</evidence>
<evidence type="ECO:0000256" key="14">
    <source>
        <dbReference type="SAM" id="Phobius"/>
    </source>
</evidence>